<name>A0AAD1U8Z3_EUPCR</name>
<protein>
    <submittedName>
        <fullName evidence="2">Uncharacterized protein</fullName>
    </submittedName>
</protein>
<evidence type="ECO:0000256" key="1">
    <source>
        <dbReference type="SAM" id="MobiDB-lite"/>
    </source>
</evidence>
<sequence>MDYNFYQEDQNSKEVLSDALYYNLSDHEYTIFDLDKIHLVPNYDENDDFVPPKAFPLGLDQQENVEVGSLPDKFHLANEVSLSKGLSFLDKDKYLNNKNLQNDSISVNSSSLNYKDEPDNLSIKVNGSVRSDSMPSSNNVEEEKGENSSSASMDMSELNNQATAPSESVENAKSTKRKGRFSPHINRKDSLIKRALRGCNEVVKQYFLQQLKQHESDAPDLSAPKDTTSEEAQLLCTFEDFKYNSSLLWEWMNDHLETHFAEQLLEVYDCPLTAENKRIIFSIVSYLIRGKRWFKDFIFEGNESRDKWKMIHIAEEYFKFNDRDRGSSRARDFALKSPFICLAKLLFMKDKAHFKVLWKKLIQRQGASFPDLEEFKSNICGILNLNY</sequence>
<accession>A0AAD1U8Z3</accession>
<organism evidence="2 3">
    <name type="scientific">Euplotes crassus</name>
    <dbReference type="NCBI Taxonomy" id="5936"/>
    <lineage>
        <taxon>Eukaryota</taxon>
        <taxon>Sar</taxon>
        <taxon>Alveolata</taxon>
        <taxon>Ciliophora</taxon>
        <taxon>Intramacronucleata</taxon>
        <taxon>Spirotrichea</taxon>
        <taxon>Hypotrichia</taxon>
        <taxon>Euplotida</taxon>
        <taxon>Euplotidae</taxon>
        <taxon>Moneuplotes</taxon>
    </lineage>
</organism>
<feature type="compositionally biased region" description="Polar residues" evidence="1">
    <location>
        <begin position="123"/>
        <end position="139"/>
    </location>
</feature>
<gene>
    <name evidence="2" type="ORF">ECRASSUSDP1_LOCUS5975</name>
</gene>
<feature type="region of interest" description="Disordered" evidence="1">
    <location>
        <begin position="105"/>
        <end position="183"/>
    </location>
</feature>
<dbReference type="EMBL" id="CAMPGE010005790">
    <property type="protein sequence ID" value="CAI2364630.1"/>
    <property type="molecule type" value="Genomic_DNA"/>
</dbReference>
<dbReference type="AlphaFoldDB" id="A0AAD1U8Z3"/>
<dbReference type="Proteomes" id="UP001295684">
    <property type="component" value="Unassembled WGS sequence"/>
</dbReference>
<feature type="compositionally biased region" description="Polar residues" evidence="1">
    <location>
        <begin position="147"/>
        <end position="172"/>
    </location>
</feature>
<reference evidence="2" key="1">
    <citation type="submission" date="2023-07" db="EMBL/GenBank/DDBJ databases">
        <authorList>
            <consortium name="AG Swart"/>
            <person name="Singh M."/>
            <person name="Singh A."/>
            <person name="Seah K."/>
            <person name="Emmerich C."/>
        </authorList>
    </citation>
    <scope>NUCLEOTIDE SEQUENCE</scope>
    <source>
        <strain evidence="2">DP1</strain>
    </source>
</reference>
<evidence type="ECO:0000313" key="2">
    <source>
        <dbReference type="EMBL" id="CAI2364630.1"/>
    </source>
</evidence>
<evidence type="ECO:0000313" key="3">
    <source>
        <dbReference type="Proteomes" id="UP001295684"/>
    </source>
</evidence>
<keyword evidence="3" id="KW-1185">Reference proteome</keyword>
<comment type="caution">
    <text evidence="2">The sequence shown here is derived from an EMBL/GenBank/DDBJ whole genome shotgun (WGS) entry which is preliminary data.</text>
</comment>
<proteinExistence type="predicted"/>